<evidence type="ECO:0000256" key="1">
    <source>
        <dbReference type="SAM" id="MobiDB-lite"/>
    </source>
</evidence>
<organism evidence="2 3">
    <name type="scientific">Thermogutta terrifontis</name>
    <dbReference type="NCBI Taxonomy" id="1331910"/>
    <lineage>
        <taxon>Bacteria</taxon>
        <taxon>Pseudomonadati</taxon>
        <taxon>Planctomycetota</taxon>
        <taxon>Planctomycetia</taxon>
        <taxon>Pirellulales</taxon>
        <taxon>Thermoguttaceae</taxon>
        <taxon>Thermogutta</taxon>
    </lineage>
</organism>
<feature type="region of interest" description="Disordered" evidence="1">
    <location>
        <begin position="1"/>
        <end position="20"/>
    </location>
</feature>
<name>A0A286RM85_9BACT</name>
<evidence type="ECO:0000313" key="2">
    <source>
        <dbReference type="EMBL" id="ASV77051.1"/>
    </source>
</evidence>
<dbReference type="EMBL" id="CP018477">
    <property type="protein sequence ID" value="ASV77051.1"/>
    <property type="molecule type" value="Genomic_DNA"/>
</dbReference>
<protein>
    <submittedName>
        <fullName evidence="2">Uncharacterized protein</fullName>
    </submittedName>
</protein>
<keyword evidence="3" id="KW-1185">Reference proteome</keyword>
<reference evidence="2 3" key="1">
    <citation type="journal article" name="Front. Microbiol.">
        <title>Sugar Metabolism of the First Thermophilic Planctomycete Thermogutta terrifontis: Comparative Genomic and Transcriptomic Approaches.</title>
        <authorList>
            <person name="Elcheninov A.G."/>
            <person name="Menzel P."/>
            <person name="Gudbergsdottir S.R."/>
            <person name="Slesarev A.I."/>
            <person name="Kadnikov V.V."/>
            <person name="Krogh A."/>
            <person name="Bonch-Osmolovskaya E.A."/>
            <person name="Peng X."/>
            <person name="Kublanov I.V."/>
        </authorList>
    </citation>
    <scope>NUCLEOTIDE SEQUENCE [LARGE SCALE GENOMIC DNA]</scope>
    <source>
        <strain evidence="2 3">R1</strain>
    </source>
</reference>
<evidence type="ECO:0000313" key="3">
    <source>
        <dbReference type="Proteomes" id="UP000215086"/>
    </source>
</evidence>
<proteinExistence type="predicted"/>
<sequence>MTHAASPGTTGVPLREHRNDPLVGSVFRRDLPVRSVIHRSIIHYPPPGD</sequence>
<dbReference type="KEGG" id="ttf:THTE_4450"/>
<accession>A0A286RM85</accession>
<gene>
    <name evidence="2" type="ORF">THTE_4450</name>
</gene>
<dbReference type="Proteomes" id="UP000215086">
    <property type="component" value="Chromosome"/>
</dbReference>
<dbReference type="AlphaFoldDB" id="A0A286RM85"/>